<name>X1EC88_9ZZZZ</name>
<dbReference type="GO" id="GO:0005737">
    <property type="term" value="C:cytoplasm"/>
    <property type="evidence" value="ECO:0007669"/>
    <property type="project" value="TreeGrafter"/>
</dbReference>
<organism evidence="13">
    <name type="scientific">marine sediment metagenome</name>
    <dbReference type="NCBI Taxonomy" id="412755"/>
    <lineage>
        <taxon>unclassified sequences</taxon>
        <taxon>metagenomes</taxon>
        <taxon>ecological metagenomes</taxon>
    </lineage>
</organism>
<dbReference type="EMBL" id="BART01034603">
    <property type="protein sequence ID" value="GAH06288.1"/>
    <property type="molecule type" value="Genomic_DNA"/>
</dbReference>
<dbReference type="PANTHER" id="PTHR45780">
    <property type="entry name" value="ETHANOLAMINE-PHOSPHATE CYTIDYLYLTRANSFERASE"/>
    <property type="match status" value="1"/>
</dbReference>
<dbReference type="InterPro" id="IPR004821">
    <property type="entry name" value="Cyt_trans-like"/>
</dbReference>
<sequence length="77" mass="8750">MIIGYSFHAGDIGMHAGHVWQLAHSKRQCDFLIVGVLTDSAVQSYKRDPIIPYAFRVIPYEACRYVDKVVPQDSRDP</sequence>
<dbReference type="InterPro" id="IPR014729">
    <property type="entry name" value="Rossmann-like_a/b/a_fold"/>
</dbReference>
<proteinExistence type="inferred from homology"/>
<gene>
    <name evidence="13" type="ORF">S01H4_59094</name>
</gene>
<reference evidence="13" key="1">
    <citation type="journal article" date="2014" name="Front. Microbiol.">
        <title>High frequency of phylogenetically diverse reductive dehalogenase-homologous genes in deep subseafloor sedimentary metagenomes.</title>
        <authorList>
            <person name="Kawai M."/>
            <person name="Futagami T."/>
            <person name="Toyoda A."/>
            <person name="Takaki Y."/>
            <person name="Nishi S."/>
            <person name="Hori S."/>
            <person name="Arai W."/>
            <person name="Tsubouchi T."/>
            <person name="Morono Y."/>
            <person name="Uchiyama I."/>
            <person name="Ito T."/>
            <person name="Fujiyama A."/>
            <person name="Inagaki F."/>
            <person name="Takami H."/>
        </authorList>
    </citation>
    <scope>NUCLEOTIDE SEQUENCE</scope>
    <source>
        <strain evidence="13">Expedition CK06-06</strain>
    </source>
</reference>
<feature type="domain" description="Cytidyltransferase-like" evidence="12">
    <location>
        <begin position="14"/>
        <end position="76"/>
    </location>
</feature>
<evidence type="ECO:0000256" key="11">
    <source>
        <dbReference type="ARBA" id="ARBA00031473"/>
    </source>
</evidence>
<keyword evidence="7" id="KW-0594">Phospholipid biosynthesis</keyword>
<evidence type="ECO:0000256" key="10">
    <source>
        <dbReference type="ARBA" id="ARBA00024221"/>
    </source>
</evidence>
<comment type="pathway">
    <text evidence="9">Phospholipid metabolism; phosphatidylethanolamine biosynthesis; phosphatidylethanolamine from ethanolamine: step 2/3.</text>
</comment>
<comment type="caution">
    <text evidence="13">The sequence shown here is derived from an EMBL/GenBank/DDBJ whole genome shotgun (WGS) entry which is preliminary data.</text>
</comment>
<dbReference type="SUPFAM" id="SSF52374">
    <property type="entry name" value="Nucleotidylyl transferase"/>
    <property type="match status" value="1"/>
</dbReference>
<dbReference type="NCBIfam" id="TIGR00125">
    <property type="entry name" value="cyt_tran_rel"/>
    <property type="match status" value="1"/>
</dbReference>
<evidence type="ECO:0000256" key="8">
    <source>
        <dbReference type="ARBA" id="ARBA00023264"/>
    </source>
</evidence>
<evidence type="ECO:0000256" key="1">
    <source>
        <dbReference type="ARBA" id="ARBA00005189"/>
    </source>
</evidence>
<keyword evidence="3" id="KW-0444">Lipid biosynthesis</keyword>
<evidence type="ECO:0000313" key="13">
    <source>
        <dbReference type="EMBL" id="GAH06288.1"/>
    </source>
</evidence>
<evidence type="ECO:0000256" key="3">
    <source>
        <dbReference type="ARBA" id="ARBA00022516"/>
    </source>
</evidence>
<keyword evidence="4" id="KW-0808">Transferase</keyword>
<evidence type="ECO:0000256" key="5">
    <source>
        <dbReference type="ARBA" id="ARBA00022695"/>
    </source>
</evidence>
<dbReference type="AlphaFoldDB" id="X1EC88"/>
<keyword evidence="5" id="KW-0548">Nucleotidyltransferase</keyword>
<evidence type="ECO:0000256" key="4">
    <source>
        <dbReference type="ARBA" id="ARBA00022679"/>
    </source>
</evidence>
<protein>
    <recommendedName>
        <fullName evidence="10">ethanolamine-phosphate cytidylyltransferase</fullName>
        <ecNumber evidence="10">2.7.7.14</ecNumber>
    </recommendedName>
    <alternativeName>
        <fullName evidence="11">CTP:phosphoethanolamine cytidylyltransferase</fullName>
    </alternativeName>
</protein>
<evidence type="ECO:0000256" key="6">
    <source>
        <dbReference type="ARBA" id="ARBA00023098"/>
    </source>
</evidence>
<dbReference type="Gene3D" id="3.40.50.620">
    <property type="entry name" value="HUPs"/>
    <property type="match status" value="1"/>
</dbReference>
<dbReference type="GO" id="GO:0006646">
    <property type="term" value="P:phosphatidylethanolamine biosynthetic process"/>
    <property type="evidence" value="ECO:0007669"/>
    <property type="project" value="InterPro"/>
</dbReference>
<dbReference type="Pfam" id="PF01467">
    <property type="entry name" value="CTP_transf_like"/>
    <property type="match status" value="1"/>
</dbReference>
<dbReference type="PANTHER" id="PTHR45780:SF2">
    <property type="entry name" value="ETHANOLAMINE-PHOSPHATE CYTIDYLYLTRANSFERASE"/>
    <property type="match status" value="1"/>
</dbReference>
<comment type="pathway">
    <text evidence="1">Lipid metabolism.</text>
</comment>
<evidence type="ECO:0000256" key="9">
    <source>
        <dbReference type="ARBA" id="ARBA00024191"/>
    </source>
</evidence>
<feature type="non-terminal residue" evidence="13">
    <location>
        <position position="77"/>
    </location>
</feature>
<evidence type="ECO:0000256" key="7">
    <source>
        <dbReference type="ARBA" id="ARBA00023209"/>
    </source>
</evidence>
<dbReference type="EC" id="2.7.7.14" evidence="10"/>
<accession>X1EC88</accession>
<dbReference type="GO" id="GO:0004306">
    <property type="term" value="F:ethanolamine-phosphate cytidylyltransferase activity"/>
    <property type="evidence" value="ECO:0007669"/>
    <property type="project" value="UniProtKB-EC"/>
</dbReference>
<dbReference type="InterPro" id="IPR044608">
    <property type="entry name" value="Ect1/PCYT2"/>
</dbReference>
<comment type="similarity">
    <text evidence="2">Belongs to the cytidylyltransferase family.</text>
</comment>
<evidence type="ECO:0000259" key="12">
    <source>
        <dbReference type="Pfam" id="PF01467"/>
    </source>
</evidence>
<evidence type="ECO:0000256" key="2">
    <source>
        <dbReference type="ARBA" id="ARBA00010101"/>
    </source>
</evidence>
<keyword evidence="6" id="KW-0443">Lipid metabolism</keyword>
<keyword evidence="8" id="KW-1208">Phospholipid metabolism</keyword>